<feature type="compositionally biased region" description="Basic and acidic residues" evidence="1">
    <location>
        <begin position="408"/>
        <end position="423"/>
    </location>
</feature>
<feature type="region of interest" description="Disordered" evidence="1">
    <location>
        <begin position="270"/>
        <end position="728"/>
    </location>
</feature>
<dbReference type="VEuPathDB" id="FungiDB:CLCR_00032"/>
<name>A0A1C1CBK8_9EURO</name>
<feature type="compositionally biased region" description="Polar residues" evidence="1">
    <location>
        <begin position="222"/>
        <end position="234"/>
    </location>
</feature>
<feature type="compositionally biased region" description="Polar residues" evidence="1">
    <location>
        <begin position="1"/>
        <end position="26"/>
    </location>
</feature>
<comment type="caution">
    <text evidence="2">The sequence shown here is derived from an EMBL/GenBank/DDBJ whole genome shotgun (WGS) entry which is preliminary data.</text>
</comment>
<feature type="compositionally biased region" description="Polar residues" evidence="1">
    <location>
        <begin position="705"/>
        <end position="714"/>
    </location>
</feature>
<feature type="compositionally biased region" description="Basic and acidic residues" evidence="1">
    <location>
        <begin position="27"/>
        <end position="39"/>
    </location>
</feature>
<feature type="region of interest" description="Disordered" evidence="1">
    <location>
        <begin position="60"/>
        <end position="249"/>
    </location>
</feature>
<feature type="compositionally biased region" description="Basic and acidic residues" evidence="1">
    <location>
        <begin position="286"/>
        <end position="295"/>
    </location>
</feature>
<organism evidence="2 3">
    <name type="scientific">Cladophialophora carrionii</name>
    <dbReference type="NCBI Taxonomy" id="86049"/>
    <lineage>
        <taxon>Eukaryota</taxon>
        <taxon>Fungi</taxon>
        <taxon>Dikarya</taxon>
        <taxon>Ascomycota</taxon>
        <taxon>Pezizomycotina</taxon>
        <taxon>Eurotiomycetes</taxon>
        <taxon>Chaetothyriomycetidae</taxon>
        <taxon>Chaetothyriales</taxon>
        <taxon>Herpotrichiellaceae</taxon>
        <taxon>Cladophialophora</taxon>
    </lineage>
</organism>
<dbReference type="OrthoDB" id="5151921at2759"/>
<feature type="compositionally biased region" description="Low complexity" evidence="1">
    <location>
        <begin position="582"/>
        <end position="594"/>
    </location>
</feature>
<feature type="compositionally biased region" description="Low complexity" evidence="1">
    <location>
        <begin position="623"/>
        <end position="638"/>
    </location>
</feature>
<protein>
    <submittedName>
        <fullName evidence="2">Uncharacterized protein</fullName>
    </submittedName>
</protein>
<evidence type="ECO:0000256" key="1">
    <source>
        <dbReference type="SAM" id="MobiDB-lite"/>
    </source>
</evidence>
<feature type="region of interest" description="Disordered" evidence="1">
    <location>
        <begin position="754"/>
        <end position="995"/>
    </location>
</feature>
<feature type="compositionally biased region" description="Basic and acidic residues" evidence="1">
    <location>
        <begin position="139"/>
        <end position="156"/>
    </location>
</feature>
<feature type="compositionally biased region" description="Low complexity" evidence="1">
    <location>
        <begin position="865"/>
        <end position="875"/>
    </location>
</feature>
<reference evidence="3" key="1">
    <citation type="submission" date="2015-07" db="EMBL/GenBank/DDBJ databases">
        <authorList>
            <person name="Teixeira M.M."/>
            <person name="Souza R.C."/>
            <person name="Almeida L.G."/>
            <person name="Vicente V.A."/>
            <person name="de Hoog S."/>
            <person name="Bocca A.L."/>
            <person name="de Almeida S.R."/>
            <person name="Vasconcelos A.T."/>
            <person name="Felipe M.S."/>
        </authorList>
    </citation>
    <scope>NUCLEOTIDE SEQUENCE [LARGE SCALE GENOMIC DNA]</scope>
    <source>
        <strain evidence="3">KSF</strain>
    </source>
</reference>
<feature type="compositionally biased region" description="Basic and acidic residues" evidence="1">
    <location>
        <begin position="90"/>
        <end position="109"/>
    </location>
</feature>
<feature type="compositionally biased region" description="Polar residues" evidence="1">
    <location>
        <begin position="754"/>
        <end position="772"/>
    </location>
</feature>
<evidence type="ECO:0000313" key="2">
    <source>
        <dbReference type="EMBL" id="OCT45895.1"/>
    </source>
</evidence>
<dbReference type="AlphaFoldDB" id="A0A1C1CBK8"/>
<feature type="compositionally biased region" description="Basic and acidic residues" evidence="1">
    <location>
        <begin position="661"/>
        <end position="676"/>
    </location>
</feature>
<keyword evidence="3" id="KW-1185">Reference proteome</keyword>
<proteinExistence type="predicted"/>
<dbReference type="EMBL" id="LGRB01000018">
    <property type="protein sequence ID" value="OCT45895.1"/>
    <property type="molecule type" value="Genomic_DNA"/>
</dbReference>
<accession>A0A1C1CBK8</accession>
<dbReference type="VEuPathDB" id="FungiDB:G647_00049"/>
<feature type="compositionally biased region" description="Polar residues" evidence="1">
    <location>
        <begin position="80"/>
        <end position="89"/>
    </location>
</feature>
<feature type="compositionally biased region" description="Low complexity" evidence="1">
    <location>
        <begin position="695"/>
        <end position="704"/>
    </location>
</feature>
<feature type="compositionally biased region" description="Polar residues" evidence="1">
    <location>
        <begin position="321"/>
        <end position="356"/>
    </location>
</feature>
<feature type="region of interest" description="Disordered" evidence="1">
    <location>
        <begin position="1017"/>
        <end position="1063"/>
    </location>
</feature>
<sequence>MGSQTSGLNSVLQPGEITSTRTTANEAESRPTSGHEGDAPRVSVLGTDAVAVAAVPVPAPSPAISALNSEQEQNEDTGIPSRSISQLTRPTDHSPVESPRRANVERSLSRGESSATHPPATAAGSDKPSSTLAPPAPFPDRHDGSTSDAESSDRSLRVPQARRRSAISDVSSASPSPGPEAEGQHLRRSVSLSPADEVPVAIIPGPSDGNRGQVDEAVPFVNSVQGAGQPGTQATHRRQQSSGLIVPPPVTTAVPFRAAESIPVVEAVEQRLPPGRLMQQSATTEQQRDPGEHRPFSFAGVEDAGAIHEPQPLPEHDLSRFPSQPMSPVSQARSSVALSKAMSQVSVEDVQDQASVPEQRHSRSYSRPFSADPNARHHPALPAGEPEQAPIDRAHLYSSESPLPSARRAQEEIGRHLQQRDQRPPTLPPQPQPYEEGYRIPGPYVQEYRSPKQISSPRNARSQAQLQASGKPLPSTLRSQTYAGQPQPEPSFYTASEQQNAPSYQSHATYLDSPAPYAEYDMKHGEWDNYTQNRPLQPQRQSIGPPTTPVQHPISSQQTSVHAAPLPPSPHQPQAERKRSTFGKLFGGSSSKGSRLQKQVRPESHVGPPGYVQKEKRNSMLLRNGSASSRQSSNYASQDQLGQLPPPNVHSPLARQQSSHVPREPTPDSGDRLAEGKKKRFSGLGGKLFKSRAATTPTLPTQTTGSENQRTGQRFASPGPYSAQTPGVLSPELYSAQTPYGQYPVGPGSYFSQAQAQSPYAQTAHTRGQFSPQFPAAASPYQQHPGPFEYTHPPQSPPLAGQQASAGRYATGGFMNPSHQSRPSDLRIDTSNPNLGHYNVPATAPAQVHPRRASPFASSPYNPNPSSGITSVTGPTSPPPPSAQSPSRNPRDHVIDLHKRSRSPRLGRAASDDLDASQRQQPTSLLGTFSSKNISPVGGISRPDNDQERPFAITVPGLDDDDNARRKHHPRDRIAAGAARSDTPVSVESGGHAAPASHLAVTTNTGGLERNVSVLEGYSAPESPRRARRESARDKTTPGVIAELPGSKAEGYESEEEIPMSATAYPGQEWMPVFVGDGRWDD</sequence>
<feature type="compositionally biased region" description="Basic and acidic residues" evidence="1">
    <location>
        <begin position="1023"/>
        <end position="1036"/>
    </location>
</feature>
<feature type="region of interest" description="Disordered" evidence="1">
    <location>
        <begin position="1"/>
        <end position="45"/>
    </location>
</feature>
<dbReference type="STRING" id="86049.A0A1C1CBK8"/>
<evidence type="ECO:0000313" key="3">
    <source>
        <dbReference type="Proteomes" id="UP000094526"/>
    </source>
</evidence>
<dbReference type="Proteomes" id="UP000094526">
    <property type="component" value="Unassembled WGS sequence"/>
</dbReference>
<feature type="compositionally biased region" description="Basic and acidic residues" evidence="1">
    <location>
        <begin position="889"/>
        <end position="898"/>
    </location>
</feature>
<feature type="compositionally biased region" description="Polar residues" evidence="1">
    <location>
        <begin position="917"/>
        <end position="934"/>
    </location>
</feature>
<feature type="compositionally biased region" description="Polar residues" evidence="1">
    <location>
        <begin position="452"/>
        <end position="468"/>
    </location>
</feature>
<feature type="compositionally biased region" description="Low complexity" evidence="1">
    <location>
        <begin position="167"/>
        <end position="181"/>
    </location>
</feature>
<gene>
    <name evidence="2" type="ORF">CLCR_00032</name>
</gene>
<feature type="compositionally biased region" description="Polar residues" evidence="1">
    <location>
        <begin position="493"/>
        <end position="508"/>
    </location>
</feature>
<feature type="compositionally biased region" description="Polar residues" evidence="1">
    <location>
        <begin position="529"/>
        <end position="561"/>
    </location>
</feature>